<comment type="caution">
    <text evidence="1">The sequence shown here is derived from an EMBL/GenBank/DDBJ whole genome shotgun (WGS) entry which is preliminary data.</text>
</comment>
<evidence type="ECO:0000313" key="2">
    <source>
        <dbReference type="Proteomes" id="UP000646244"/>
    </source>
</evidence>
<name>A0A918TZV2_STRCJ</name>
<dbReference type="EMBL" id="BMVB01000038">
    <property type="protein sequence ID" value="GHC73087.1"/>
    <property type="molecule type" value="Genomic_DNA"/>
</dbReference>
<proteinExistence type="predicted"/>
<gene>
    <name evidence="1" type="ORF">GCM10010507_60430</name>
</gene>
<dbReference type="Proteomes" id="UP000646244">
    <property type="component" value="Unassembled WGS sequence"/>
</dbReference>
<reference evidence="1" key="2">
    <citation type="submission" date="2020-09" db="EMBL/GenBank/DDBJ databases">
        <authorList>
            <person name="Sun Q."/>
            <person name="Ohkuma M."/>
        </authorList>
    </citation>
    <scope>NUCLEOTIDE SEQUENCE</scope>
    <source>
        <strain evidence="1">JCM 4633</strain>
    </source>
</reference>
<protein>
    <submittedName>
        <fullName evidence="1">Uncharacterized protein</fullName>
    </submittedName>
</protein>
<evidence type="ECO:0000313" key="1">
    <source>
        <dbReference type="EMBL" id="GHC73087.1"/>
    </source>
</evidence>
<sequence length="79" mass="8417">MGSLIAGELLEAVAHLHRELPGLVVAVKESGEEAGCPGAVVYFYGPEPAQAQPLRTAAAPAWNRLETPSVVRRSPTRRL</sequence>
<reference evidence="1" key="1">
    <citation type="journal article" date="2014" name="Int. J. Syst. Evol. Microbiol.">
        <title>Complete genome sequence of Corynebacterium casei LMG S-19264T (=DSM 44701T), isolated from a smear-ripened cheese.</title>
        <authorList>
            <consortium name="US DOE Joint Genome Institute (JGI-PGF)"/>
            <person name="Walter F."/>
            <person name="Albersmeier A."/>
            <person name="Kalinowski J."/>
            <person name="Ruckert C."/>
        </authorList>
    </citation>
    <scope>NUCLEOTIDE SEQUENCE</scope>
    <source>
        <strain evidence="1">JCM 4633</strain>
    </source>
</reference>
<organism evidence="1 2">
    <name type="scientific">Streptomyces cinnamoneus</name>
    <name type="common">Streptoverticillium cinnamoneum</name>
    <dbReference type="NCBI Taxonomy" id="53446"/>
    <lineage>
        <taxon>Bacteria</taxon>
        <taxon>Bacillati</taxon>
        <taxon>Actinomycetota</taxon>
        <taxon>Actinomycetes</taxon>
        <taxon>Kitasatosporales</taxon>
        <taxon>Streptomycetaceae</taxon>
        <taxon>Streptomyces</taxon>
        <taxon>Streptomyces cinnamoneus group</taxon>
    </lineage>
</organism>
<accession>A0A918TZV2</accession>
<dbReference type="AlphaFoldDB" id="A0A918TZV2"/>